<dbReference type="Proteomes" id="UP000198558">
    <property type="component" value="Unassembled WGS sequence"/>
</dbReference>
<dbReference type="AlphaFoldDB" id="A0A1I0HA38"/>
<feature type="transmembrane region" description="Helical" evidence="1">
    <location>
        <begin position="83"/>
        <end position="102"/>
    </location>
</feature>
<evidence type="ECO:0000313" key="2">
    <source>
        <dbReference type="EMBL" id="GFI41056.1"/>
    </source>
</evidence>
<accession>A0A1I0HA38</accession>
<evidence type="ECO:0000256" key="1">
    <source>
        <dbReference type="SAM" id="Phobius"/>
    </source>
</evidence>
<dbReference type="EMBL" id="FOIN01000046">
    <property type="protein sequence ID" value="SET80626.1"/>
    <property type="molecule type" value="Genomic_DNA"/>
</dbReference>
<evidence type="ECO:0000313" key="5">
    <source>
        <dbReference type="Proteomes" id="UP000490821"/>
    </source>
</evidence>
<organism evidence="3 4">
    <name type="scientific">Thomasclavelia cocleata</name>
    <dbReference type="NCBI Taxonomy" id="69824"/>
    <lineage>
        <taxon>Bacteria</taxon>
        <taxon>Bacillati</taxon>
        <taxon>Bacillota</taxon>
        <taxon>Erysipelotrichia</taxon>
        <taxon>Erysipelotrichales</taxon>
        <taxon>Coprobacillaceae</taxon>
        <taxon>Thomasclavelia</taxon>
    </lineage>
</organism>
<evidence type="ECO:0000313" key="4">
    <source>
        <dbReference type="Proteomes" id="UP000198558"/>
    </source>
</evidence>
<keyword evidence="1" id="KW-0812">Transmembrane</keyword>
<dbReference type="GeneID" id="78289371"/>
<evidence type="ECO:0000313" key="3">
    <source>
        <dbReference type="EMBL" id="SET80626.1"/>
    </source>
</evidence>
<keyword evidence="1" id="KW-0472">Membrane</keyword>
<dbReference type="EMBL" id="BLMI01000130">
    <property type="protein sequence ID" value="GFI41056.1"/>
    <property type="molecule type" value="Genomic_DNA"/>
</dbReference>
<sequence>MNIYRKIGIFTLLLFGISFTLLLSKGVLLEALHFMFFIVVVVIKDICIDANLDESKKTRAVTWIVFSDLLGITLALYDFVFTNYILGVVQIILIVFITYIDIKILKK</sequence>
<gene>
    <name evidence="2" type="ORF">IMSAGC017_01096</name>
    <name evidence="3" type="ORF">SAMN04489758_1469</name>
</gene>
<keyword evidence="1" id="KW-1133">Transmembrane helix</keyword>
<reference evidence="2 5" key="3">
    <citation type="journal article" date="2020" name="Microbiome">
        <title>Single-cell genomics of uncultured bacteria reveals dietary fiber responders in the mouse gut microbiota.</title>
        <authorList>
            <person name="Chijiiwa R."/>
            <person name="Hosokawa M."/>
            <person name="Kogawa M."/>
            <person name="Nishikawa Y."/>
            <person name="Ide K."/>
            <person name="Sakanashi C."/>
            <person name="Takahashi K."/>
            <person name="Takeyama H."/>
        </authorList>
    </citation>
    <scope>NUCLEOTIDE SEQUENCE [LARGE SCALE GENOMIC DNA]</scope>
    <source>
        <strain evidence="2">IMSAGC_017</strain>
    </source>
</reference>
<dbReference type="Proteomes" id="UP000490821">
    <property type="component" value="Unassembled WGS sequence"/>
</dbReference>
<keyword evidence="4" id="KW-1185">Reference proteome</keyword>
<dbReference type="RefSeq" id="WP_092356336.1">
    <property type="nucleotide sequence ID" value="NZ_BLMI01000130.1"/>
</dbReference>
<name>A0A1I0HA38_9FIRM</name>
<feature type="transmembrane region" description="Helical" evidence="1">
    <location>
        <begin position="7"/>
        <end position="25"/>
    </location>
</feature>
<reference evidence="4" key="1">
    <citation type="submission" date="2016-10" db="EMBL/GenBank/DDBJ databases">
        <authorList>
            <person name="Varghese N."/>
            <person name="Submissions S."/>
        </authorList>
    </citation>
    <scope>NUCLEOTIDE SEQUENCE [LARGE SCALE GENOMIC DNA]</scope>
    <source>
        <strain evidence="4">DSM 1551</strain>
    </source>
</reference>
<protein>
    <submittedName>
        <fullName evidence="3">Uncharacterized protein</fullName>
    </submittedName>
</protein>
<proteinExistence type="predicted"/>
<reference evidence="3" key="2">
    <citation type="submission" date="2016-10" db="EMBL/GenBank/DDBJ databases">
        <authorList>
            <person name="de Groot N.N."/>
        </authorList>
    </citation>
    <scope>NUCLEOTIDE SEQUENCE [LARGE SCALE GENOMIC DNA]</scope>
    <source>
        <strain evidence="3">DSM 1551</strain>
    </source>
</reference>